<gene>
    <name evidence="1" type="ORF">EDD79_10614</name>
</gene>
<organism evidence="1 2">
    <name type="scientific">Serpentinicella alkaliphila</name>
    <dbReference type="NCBI Taxonomy" id="1734049"/>
    <lineage>
        <taxon>Bacteria</taxon>
        <taxon>Bacillati</taxon>
        <taxon>Bacillota</taxon>
        <taxon>Clostridia</taxon>
        <taxon>Peptostreptococcales</taxon>
        <taxon>Natronincolaceae</taxon>
        <taxon>Serpentinicella</taxon>
    </lineage>
</organism>
<protein>
    <submittedName>
        <fullName evidence="1">Uncharacterized protein</fullName>
    </submittedName>
</protein>
<evidence type="ECO:0000313" key="2">
    <source>
        <dbReference type="Proteomes" id="UP000295504"/>
    </source>
</evidence>
<dbReference type="EMBL" id="SLYC01000061">
    <property type="protein sequence ID" value="TCP95298.1"/>
    <property type="molecule type" value="Genomic_DNA"/>
</dbReference>
<sequence length="84" mass="9859">MTYETNNSIANIKANLSKAEDIIKETIDLSIKSLNERPELEEELIELLFYHGKQISDYFFKEAESTGNDKLAKNLIKHFMFKRF</sequence>
<comment type="caution">
    <text evidence="1">The sequence shown here is derived from an EMBL/GenBank/DDBJ whole genome shotgun (WGS) entry which is preliminary data.</text>
</comment>
<proteinExistence type="predicted"/>
<dbReference type="AlphaFoldDB" id="A0A4R2TDS0"/>
<dbReference type="RefSeq" id="WP_132849699.1">
    <property type="nucleotide sequence ID" value="NZ_CP058648.1"/>
</dbReference>
<reference evidence="1 2" key="1">
    <citation type="submission" date="2019-03" db="EMBL/GenBank/DDBJ databases">
        <title>Genomic Encyclopedia of Type Strains, Phase IV (KMG-IV): sequencing the most valuable type-strain genomes for metagenomic binning, comparative biology and taxonomic classification.</title>
        <authorList>
            <person name="Goeker M."/>
        </authorList>
    </citation>
    <scope>NUCLEOTIDE SEQUENCE [LARGE SCALE GENOMIC DNA]</scope>
    <source>
        <strain evidence="1 2">DSM 100013</strain>
    </source>
</reference>
<evidence type="ECO:0000313" key="1">
    <source>
        <dbReference type="EMBL" id="TCP95298.1"/>
    </source>
</evidence>
<name>A0A4R2TDS0_9FIRM</name>
<dbReference type="Proteomes" id="UP000295504">
    <property type="component" value="Unassembled WGS sequence"/>
</dbReference>
<dbReference type="OrthoDB" id="1910751at2"/>
<accession>A0A4R2TDS0</accession>
<keyword evidence="2" id="KW-1185">Reference proteome</keyword>